<dbReference type="Gene3D" id="1.25.60.10">
    <property type="entry name" value="MgtE N-terminal domain-like"/>
    <property type="match status" value="1"/>
</dbReference>
<dbReference type="SUPFAM" id="SSF161093">
    <property type="entry name" value="MgtE membrane domain-like"/>
    <property type="match status" value="1"/>
</dbReference>
<keyword evidence="8" id="KW-0129">CBS domain</keyword>
<keyword evidence="6 9" id="KW-1133">Transmembrane helix</keyword>
<feature type="domain" description="CBS" evidence="10">
    <location>
        <begin position="196"/>
        <end position="252"/>
    </location>
</feature>
<evidence type="ECO:0000256" key="2">
    <source>
        <dbReference type="ARBA" id="ARBA00009749"/>
    </source>
</evidence>
<feature type="transmembrane region" description="Helical" evidence="9">
    <location>
        <begin position="414"/>
        <end position="436"/>
    </location>
</feature>
<dbReference type="PROSITE" id="PS51371">
    <property type="entry name" value="CBS"/>
    <property type="match status" value="2"/>
</dbReference>
<name>A0ABR8QB27_9CELL</name>
<comment type="similarity">
    <text evidence="2 9">Belongs to the SLC41A transporter family.</text>
</comment>
<reference evidence="11 12" key="1">
    <citation type="submission" date="2020-08" db="EMBL/GenBank/DDBJ databases">
        <title>A Genomic Blueprint of the Chicken Gut Microbiome.</title>
        <authorList>
            <person name="Gilroy R."/>
            <person name="Ravi A."/>
            <person name="Getino M."/>
            <person name="Pursley I."/>
            <person name="Horton D.L."/>
            <person name="Alikhan N.-F."/>
            <person name="Baker D."/>
            <person name="Gharbi K."/>
            <person name="Hall N."/>
            <person name="Watson M."/>
            <person name="Adriaenssens E.M."/>
            <person name="Foster-Nyarko E."/>
            <person name="Jarju S."/>
            <person name="Secka A."/>
            <person name="Antonio M."/>
            <person name="Oren A."/>
            <person name="Chaudhuri R."/>
            <person name="La Ragione R.M."/>
            <person name="Hildebrand F."/>
            <person name="Pallen M.J."/>
        </authorList>
    </citation>
    <scope>NUCLEOTIDE SEQUENCE [LARGE SCALE GENOMIC DNA]</scope>
    <source>
        <strain evidence="11 12">Sa3CUA2</strain>
    </source>
</reference>
<dbReference type="Gene3D" id="3.10.580.10">
    <property type="entry name" value="CBS-domain"/>
    <property type="match status" value="1"/>
</dbReference>
<dbReference type="CDD" id="cd04606">
    <property type="entry name" value="CBS_pair_Mg_transporter"/>
    <property type="match status" value="1"/>
</dbReference>
<dbReference type="InterPro" id="IPR006669">
    <property type="entry name" value="MgtE_transporter"/>
</dbReference>
<dbReference type="SUPFAM" id="SSF54631">
    <property type="entry name" value="CBS-domain pair"/>
    <property type="match status" value="1"/>
</dbReference>
<dbReference type="SUPFAM" id="SSF158791">
    <property type="entry name" value="MgtE N-terminal domain-like"/>
    <property type="match status" value="1"/>
</dbReference>
<keyword evidence="4 9" id="KW-0812">Transmembrane</keyword>
<comment type="subcellular location">
    <subcellularLocation>
        <location evidence="9">Cell membrane</location>
        <topology evidence="9">Multi-pass membrane protein</topology>
    </subcellularLocation>
    <subcellularLocation>
        <location evidence="1">Membrane</location>
        <topology evidence="1">Multi-pass membrane protein</topology>
    </subcellularLocation>
</comment>
<dbReference type="Gene3D" id="1.10.357.20">
    <property type="entry name" value="SLC41 divalent cation transporters, integral membrane domain"/>
    <property type="match status" value="1"/>
</dbReference>
<dbReference type="NCBIfam" id="TIGR00400">
    <property type="entry name" value="mgtE"/>
    <property type="match status" value="1"/>
</dbReference>
<evidence type="ECO:0000256" key="3">
    <source>
        <dbReference type="ARBA" id="ARBA00022448"/>
    </source>
</evidence>
<evidence type="ECO:0000256" key="6">
    <source>
        <dbReference type="ARBA" id="ARBA00022989"/>
    </source>
</evidence>
<keyword evidence="9" id="KW-1003">Cell membrane</keyword>
<dbReference type="InterPro" id="IPR038076">
    <property type="entry name" value="MgtE_N_sf"/>
</dbReference>
<evidence type="ECO:0000256" key="1">
    <source>
        <dbReference type="ARBA" id="ARBA00004141"/>
    </source>
</evidence>
<dbReference type="SMART" id="SM00116">
    <property type="entry name" value="CBS"/>
    <property type="match status" value="2"/>
</dbReference>
<dbReference type="InterPro" id="IPR006667">
    <property type="entry name" value="SLC41_membr_dom"/>
</dbReference>
<dbReference type="RefSeq" id="WP_191780966.1">
    <property type="nucleotide sequence ID" value="NZ_JACSQV010000003.1"/>
</dbReference>
<keyword evidence="3 9" id="KW-0813">Transport</keyword>
<evidence type="ECO:0000259" key="10">
    <source>
        <dbReference type="PROSITE" id="PS51371"/>
    </source>
</evidence>
<evidence type="ECO:0000313" key="11">
    <source>
        <dbReference type="EMBL" id="MBD7917629.1"/>
    </source>
</evidence>
<feature type="transmembrane region" description="Helical" evidence="9">
    <location>
        <begin position="354"/>
        <end position="374"/>
    </location>
</feature>
<comment type="caution">
    <text evidence="11">The sequence shown here is derived from an EMBL/GenBank/DDBJ whole genome shotgun (WGS) entry which is preliminary data.</text>
</comment>
<keyword evidence="9" id="KW-0479">Metal-binding</keyword>
<feature type="domain" description="CBS" evidence="10">
    <location>
        <begin position="133"/>
        <end position="195"/>
    </location>
</feature>
<feature type="transmembrane region" description="Helical" evidence="9">
    <location>
        <begin position="380"/>
        <end position="402"/>
    </location>
</feature>
<sequence>MPDHTDATATAEGSPALRDLRARMATLDVPEVVHELGRLGATDRAVAFRLLAKDRAVEVFEDLDPSLQGELVASLHGHVASIFAALDPDDRAALLDEVPAGLARRLLAALPPDEHAATTALLGYPEDSAGRRMSPEVVAVPVGTTVGATIDLVRAAGDDAETVYVVPVVADGRRVRGVVSLRRLVLTDPAAPVDAVMSPATTVRATDDAEHAANVLRDGGFVGVPVVDAEDRLVGVLTVDDAMRVLEAEDDEDSARTGGTEPLRRPYLSVSVLGLVRSRVVWLLMLIVAASLTVGVQSYYEDELAQVVALALFVPLLIGTGGNAGSQAATTVVRASAVGDVRTGDVARVVGREMVTGLLLGLTLATVGVGPAMLVAGPAIGLVLALTVVAVCTLATTVGSSVPLLAKRVGIDPAIVSAPFISTFVDTTGLIVYFSIAKAVLGI</sequence>
<protein>
    <recommendedName>
        <fullName evidence="9">Magnesium transporter MgtE</fullName>
    </recommendedName>
</protein>
<dbReference type="InterPro" id="IPR046342">
    <property type="entry name" value="CBS_dom_sf"/>
</dbReference>
<dbReference type="InterPro" id="IPR006668">
    <property type="entry name" value="Mg_transptr_MgtE_intracell_dom"/>
</dbReference>
<keyword evidence="5 9" id="KW-0460">Magnesium</keyword>
<evidence type="ECO:0000256" key="7">
    <source>
        <dbReference type="ARBA" id="ARBA00023136"/>
    </source>
</evidence>
<evidence type="ECO:0000256" key="8">
    <source>
        <dbReference type="PROSITE-ProRule" id="PRU00703"/>
    </source>
</evidence>
<evidence type="ECO:0000256" key="5">
    <source>
        <dbReference type="ARBA" id="ARBA00022842"/>
    </source>
</evidence>
<dbReference type="InterPro" id="IPR000644">
    <property type="entry name" value="CBS_dom"/>
</dbReference>
<accession>A0ABR8QB27</accession>
<dbReference type="PANTHER" id="PTHR43773:SF1">
    <property type="entry name" value="MAGNESIUM TRANSPORTER MGTE"/>
    <property type="match status" value="1"/>
</dbReference>
<dbReference type="SMART" id="SM00924">
    <property type="entry name" value="MgtE_N"/>
    <property type="match status" value="1"/>
</dbReference>
<comment type="subunit">
    <text evidence="9">Homodimer.</text>
</comment>
<feature type="transmembrane region" description="Helical" evidence="9">
    <location>
        <begin position="306"/>
        <end position="333"/>
    </location>
</feature>
<feature type="transmembrane region" description="Helical" evidence="9">
    <location>
        <begin position="280"/>
        <end position="300"/>
    </location>
</feature>
<evidence type="ECO:0000313" key="12">
    <source>
        <dbReference type="Proteomes" id="UP000604241"/>
    </source>
</evidence>
<dbReference type="PANTHER" id="PTHR43773">
    <property type="entry name" value="MAGNESIUM TRANSPORTER MGTE"/>
    <property type="match status" value="1"/>
</dbReference>
<dbReference type="Pfam" id="PF00571">
    <property type="entry name" value="CBS"/>
    <property type="match status" value="2"/>
</dbReference>
<organism evidence="11 12">
    <name type="scientific">Cellulomonas avistercoris</name>
    <dbReference type="NCBI Taxonomy" id="2762242"/>
    <lineage>
        <taxon>Bacteria</taxon>
        <taxon>Bacillati</taxon>
        <taxon>Actinomycetota</taxon>
        <taxon>Actinomycetes</taxon>
        <taxon>Micrococcales</taxon>
        <taxon>Cellulomonadaceae</taxon>
        <taxon>Cellulomonas</taxon>
    </lineage>
</organism>
<dbReference type="Proteomes" id="UP000604241">
    <property type="component" value="Unassembled WGS sequence"/>
</dbReference>
<evidence type="ECO:0000256" key="9">
    <source>
        <dbReference type="RuleBase" id="RU362011"/>
    </source>
</evidence>
<dbReference type="EMBL" id="JACSQV010000003">
    <property type="protein sequence ID" value="MBD7917629.1"/>
    <property type="molecule type" value="Genomic_DNA"/>
</dbReference>
<keyword evidence="7 9" id="KW-0472">Membrane</keyword>
<comment type="function">
    <text evidence="9">Acts as a magnesium transporter.</text>
</comment>
<evidence type="ECO:0000256" key="4">
    <source>
        <dbReference type="ARBA" id="ARBA00022692"/>
    </source>
</evidence>
<keyword evidence="12" id="KW-1185">Reference proteome</keyword>
<proteinExistence type="inferred from homology"/>
<dbReference type="InterPro" id="IPR036739">
    <property type="entry name" value="SLC41_membr_dom_sf"/>
</dbReference>
<gene>
    <name evidence="11" type="primary">mgtE</name>
    <name evidence="11" type="ORF">H9657_04955</name>
</gene>
<dbReference type="Pfam" id="PF01769">
    <property type="entry name" value="MgtE"/>
    <property type="match status" value="1"/>
</dbReference>
<dbReference type="Pfam" id="PF03448">
    <property type="entry name" value="MgtE_N"/>
    <property type="match status" value="1"/>
</dbReference>